<accession>A0A1L1PKP3</accession>
<proteinExistence type="predicted"/>
<dbReference type="Gene3D" id="3.90.1680.10">
    <property type="entry name" value="SOS response associated peptidase-like"/>
    <property type="match status" value="1"/>
</dbReference>
<organism evidence="1 2">
    <name type="scientific">Hydrogenophaga intermedia</name>
    <dbReference type="NCBI Taxonomy" id="65786"/>
    <lineage>
        <taxon>Bacteria</taxon>
        <taxon>Pseudomonadati</taxon>
        <taxon>Pseudomonadota</taxon>
        <taxon>Betaproteobacteria</taxon>
        <taxon>Burkholderiales</taxon>
        <taxon>Comamonadaceae</taxon>
        <taxon>Hydrogenophaga</taxon>
    </lineage>
</organism>
<dbReference type="SUPFAM" id="SSF143081">
    <property type="entry name" value="BB1717-like"/>
    <property type="match status" value="1"/>
</dbReference>
<evidence type="ECO:0000313" key="1">
    <source>
        <dbReference type="EMBL" id="CDN87507.1"/>
    </source>
</evidence>
<name>A0A1L1PKP3_HYDIT</name>
<gene>
    <name evidence="1" type="ORF">BN948_01929</name>
</gene>
<dbReference type="EMBL" id="CCAE010000011">
    <property type="protein sequence ID" value="CDN87507.1"/>
    <property type="molecule type" value="Genomic_DNA"/>
</dbReference>
<protein>
    <submittedName>
        <fullName evidence="1">Uncharacterized protein</fullName>
    </submittedName>
</protein>
<reference evidence="2" key="1">
    <citation type="submission" date="2014-11" db="EMBL/GenBank/DDBJ databases">
        <title>Draft genome sequence of Hydrogenophaga intermedia S1.</title>
        <authorList>
            <person name="Gan H.M."/>
            <person name="Chew T.H."/>
            <person name="Stolz A."/>
        </authorList>
    </citation>
    <scope>NUCLEOTIDE SEQUENCE [LARGE SCALE GENOMIC DNA]</scope>
    <source>
        <strain evidence="2">S1</strain>
    </source>
</reference>
<sequence>MLIVNVDNHELFKLFHKPSDEKCMVVILREDQYDEWLDESAAKSMKFMRQ</sequence>
<dbReference type="AlphaFoldDB" id="A0A1L1PKP3"/>
<dbReference type="RefSeq" id="WP_009518535.1">
    <property type="nucleotide sequence ID" value="NZ_CCAE010000011.1"/>
</dbReference>
<dbReference type="InterPro" id="IPR036590">
    <property type="entry name" value="SRAP-like"/>
</dbReference>
<keyword evidence="2" id="KW-1185">Reference proteome</keyword>
<dbReference type="Proteomes" id="UP000028878">
    <property type="component" value="Unassembled WGS sequence"/>
</dbReference>
<evidence type="ECO:0000313" key="2">
    <source>
        <dbReference type="Proteomes" id="UP000028878"/>
    </source>
</evidence>